<sequence>CEDPIYEIGSTVHATWTGTVHFSNHGIPIYPIKRKLSPDPLQPQKKTLFLQPPEQSGDCSERKDTKEIEEGPTSSLGQKDGDAKGTNLWCPRHATTDETFGNQPASQDPKQVHLQKNKTGLLRDSHTQWSPRNLFSGCRRTFPKNRKSCTPQPSAAPPPCHSSYTFSR</sequence>
<dbReference type="EMBL" id="CAUEEQ010014403">
    <property type="protein sequence ID" value="CAJ0938491.1"/>
    <property type="molecule type" value="Genomic_DNA"/>
</dbReference>
<feature type="region of interest" description="Disordered" evidence="1">
    <location>
        <begin position="38"/>
        <end position="132"/>
    </location>
</feature>
<evidence type="ECO:0000313" key="3">
    <source>
        <dbReference type="Proteomes" id="UP001176940"/>
    </source>
</evidence>
<dbReference type="Proteomes" id="UP001176940">
    <property type="component" value="Unassembled WGS sequence"/>
</dbReference>
<evidence type="ECO:0000256" key="1">
    <source>
        <dbReference type="SAM" id="MobiDB-lite"/>
    </source>
</evidence>
<name>A0ABN9LC19_9NEOB</name>
<accession>A0ABN9LC19</accession>
<protein>
    <recommendedName>
        <fullName evidence="4">Prolactin receptor</fullName>
    </recommendedName>
</protein>
<feature type="compositionally biased region" description="Basic and acidic residues" evidence="1">
    <location>
        <begin position="59"/>
        <end position="69"/>
    </location>
</feature>
<keyword evidence="3" id="KW-1185">Reference proteome</keyword>
<proteinExistence type="predicted"/>
<evidence type="ECO:0008006" key="4">
    <source>
        <dbReference type="Google" id="ProtNLM"/>
    </source>
</evidence>
<feature type="region of interest" description="Disordered" evidence="1">
    <location>
        <begin position="144"/>
        <end position="168"/>
    </location>
</feature>
<feature type="compositionally biased region" description="Polar residues" evidence="1">
    <location>
        <begin position="97"/>
        <end position="109"/>
    </location>
</feature>
<gene>
    <name evidence="2" type="ORF">RIMI_LOCUS7555120</name>
</gene>
<organism evidence="2 3">
    <name type="scientific">Ranitomeya imitator</name>
    <name type="common">mimic poison frog</name>
    <dbReference type="NCBI Taxonomy" id="111125"/>
    <lineage>
        <taxon>Eukaryota</taxon>
        <taxon>Metazoa</taxon>
        <taxon>Chordata</taxon>
        <taxon>Craniata</taxon>
        <taxon>Vertebrata</taxon>
        <taxon>Euteleostomi</taxon>
        <taxon>Amphibia</taxon>
        <taxon>Batrachia</taxon>
        <taxon>Anura</taxon>
        <taxon>Neobatrachia</taxon>
        <taxon>Hyloidea</taxon>
        <taxon>Dendrobatidae</taxon>
        <taxon>Dendrobatinae</taxon>
        <taxon>Ranitomeya</taxon>
    </lineage>
</organism>
<comment type="caution">
    <text evidence="2">The sequence shown here is derived from an EMBL/GenBank/DDBJ whole genome shotgun (WGS) entry which is preliminary data.</text>
</comment>
<evidence type="ECO:0000313" key="2">
    <source>
        <dbReference type="EMBL" id="CAJ0938491.1"/>
    </source>
</evidence>
<reference evidence="2" key="1">
    <citation type="submission" date="2023-07" db="EMBL/GenBank/DDBJ databases">
        <authorList>
            <person name="Stuckert A."/>
        </authorList>
    </citation>
    <scope>NUCLEOTIDE SEQUENCE</scope>
</reference>
<feature type="non-terminal residue" evidence="2">
    <location>
        <position position="1"/>
    </location>
</feature>